<sequence length="146" mass="16555">MFVFRVSSAFVVMVLLTKSALFVADDAKILEVESLGAIEKRVSELIDEAMKDLREEREREEGGERLSFAVAFVRTRKAIMRCVDGVCDWVYSRAKSAQSDAWIAYDSAAGAIPRGNPDQPRHRRTKRELAHQTVAFNFGRAHRLPR</sequence>
<dbReference type="AlphaFoldDB" id="A0A1J5PS41"/>
<evidence type="ECO:0000313" key="1">
    <source>
        <dbReference type="EMBL" id="OIQ68107.1"/>
    </source>
</evidence>
<comment type="caution">
    <text evidence="1">The sequence shown here is derived from an EMBL/GenBank/DDBJ whole genome shotgun (WGS) entry which is preliminary data.</text>
</comment>
<gene>
    <name evidence="1" type="ORF">GALL_503070</name>
</gene>
<name>A0A1J5PS41_9ZZZZ</name>
<organism evidence="1">
    <name type="scientific">mine drainage metagenome</name>
    <dbReference type="NCBI Taxonomy" id="410659"/>
    <lineage>
        <taxon>unclassified sequences</taxon>
        <taxon>metagenomes</taxon>
        <taxon>ecological metagenomes</taxon>
    </lineage>
</organism>
<dbReference type="EMBL" id="MLJW01005504">
    <property type="protein sequence ID" value="OIQ68107.1"/>
    <property type="molecule type" value="Genomic_DNA"/>
</dbReference>
<reference evidence="1" key="1">
    <citation type="submission" date="2016-10" db="EMBL/GenBank/DDBJ databases">
        <title>Sequence of Gallionella enrichment culture.</title>
        <authorList>
            <person name="Poehlein A."/>
            <person name="Muehling M."/>
            <person name="Daniel R."/>
        </authorList>
    </citation>
    <scope>NUCLEOTIDE SEQUENCE</scope>
</reference>
<protein>
    <submittedName>
        <fullName evidence="1">Uncharacterized protein</fullName>
    </submittedName>
</protein>
<proteinExistence type="predicted"/>
<accession>A0A1J5PS41</accession>